<dbReference type="Pfam" id="PF07030">
    <property type="entry name" value="Phage_Mu_Gp36"/>
    <property type="match status" value="1"/>
</dbReference>
<sequence length="140" mass="15372">MPYASIDDITDRYRENELLVLFGDDGIDTSRVNRALADATAEIDSHLAMRYDLPLAIVPAVLVRICVEITVYRLSVDEAASDDRRQRYDDAVRQLKAIANGATSLGLAQADTDASAGGNDTVELISEPRAFSRRTMGRLL</sequence>
<evidence type="ECO:0000313" key="2">
    <source>
        <dbReference type="Proteomes" id="UP000434580"/>
    </source>
</evidence>
<protein>
    <recommendedName>
        <fullName evidence="3">Mu-like prophage protein gp36</fullName>
    </recommendedName>
</protein>
<organism evidence="1 2">
    <name type="scientific">BD1-7 clade bacterium</name>
    <dbReference type="NCBI Taxonomy" id="2029982"/>
    <lineage>
        <taxon>Bacteria</taxon>
        <taxon>Pseudomonadati</taxon>
        <taxon>Pseudomonadota</taxon>
        <taxon>Gammaproteobacteria</taxon>
        <taxon>Cellvibrionales</taxon>
        <taxon>Spongiibacteraceae</taxon>
        <taxon>BD1-7 clade</taxon>
    </lineage>
</organism>
<reference evidence="1 2" key="1">
    <citation type="submission" date="2019-11" db="EMBL/GenBank/DDBJ databases">
        <authorList>
            <person name="Holert J."/>
        </authorList>
    </citation>
    <scope>NUCLEOTIDE SEQUENCE [LARGE SCALE GENOMIC DNA]</scope>
    <source>
        <strain evidence="1">BC5_2</strain>
    </source>
</reference>
<dbReference type="EMBL" id="CACSII010000016">
    <property type="protein sequence ID" value="CAA0111724.1"/>
    <property type="molecule type" value="Genomic_DNA"/>
</dbReference>
<dbReference type="AlphaFoldDB" id="A0A5S9Q2L4"/>
<accession>A0A5S9Q2L4</accession>
<evidence type="ECO:0008006" key="3">
    <source>
        <dbReference type="Google" id="ProtNLM"/>
    </source>
</evidence>
<gene>
    <name evidence="1" type="ORF">DPBNPPHM_01517</name>
</gene>
<dbReference type="OrthoDB" id="9812088at2"/>
<evidence type="ECO:0000313" key="1">
    <source>
        <dbReference type="EMBL" id="CAA0111724.1"/>
    </source>
</evidence>
<proteinExistence type="predicted"/>
<dbReference type="InterPro" id="IPR009752">
    <property type="entry name" value="Phage_Mu_GpJ"/>
</dbReference>
<name>A0A5S9Q2L4_9GAMM</name>
<dbReference type="Proteomes" id="UP000434580">
    <property type="component" value="Unassembled WGS sequence"/>
</dbReference>